<dbReference type="GO" id="GO:0003779">
    <property type="term" value="F:actin binding"/>
    <property type="evidence" value="ECO:0007669"/>
    <property type="project" value="UniProtKB-KW"/>
</dbReference>
<dbReference type="AlphaFoldDB" id="A0A139WCD3"/>
<dbReference type="EMBL" id="KQ971371">
    <property type="protein sequence ID" value="KYB25491.1"/>
    <property type="molecule type" value="Genomic_DNA"/>
</dbReference>
<dbReference type="PANTHER" id="PTHR24412:SF419">
    <property type="entry name" value="KELCH-LIKE PROTEIN 20"/>
    <property type="match status" value="1"/>
</dbReference>
<organism evidence="5 6">
    <name type="scientific">Tribolium castaneum</name>
    <name type="common">Red flour beetle</name>
    <dbReference type="NCBI Taxonomy" id="7070"/>
    <lineage>
        <taxon>Eukaryota</taxon>
        <taxon>Metazoa</taxon>
        <taxon>Ecdysozoa</taxon>
        <taxon>Arthropoda</taxon>
        <taxon>Hexapoda</taxon>
        <taxon>Insecta</taxon>
        <taxon>Pterygota</taxon>
        <taxon>Neoptera</taxon>
        <taxon>Endopterygota</taxon>
        <taxon>Coleoptera</taxon>
        <taxon>Polyphaga</taxon>
        <taxon>Cucujiformia</taxon>
        <taxon>Tenebrionidae</taxon>
        <taxon>Tenebrionidae incertae sedis</taxon>
        <taxon>Tribolium</taxon>
    </lineage>
</organism>
<evidence type="ECO:0000256" key="3">
    <source>
        <dbReference type="ARBA" id="ARBA00023203"/>
    </source>
</evidence>
<evidence type="ECO:0000259" key="4">
    <source>
        <dbReference type="PROSITE" id="PS50097"/>
    </source>
</evidence>
<keyword evidence="1" id="KW-0880">Kelch repeat</keyword>
<dbReference type="SMART" id="SM00225">
    <property type="entry name" value="BTB"/>
    <property type="match status" value="1"/>
</dbReference>
<dbReference type="Gene3D" id="3.30.710.10">
    <property type="entry name" value="Potassium Channel Kv1.1, Chain A"/>
    <property type="match status" value="1"/>
</dbReference>
<dbReference type="GO" id="GO:0005737">
    <property type="term" value="C:cytoplasm"/>
    <property type="evidence" value="ECO:0000318"/>
    <property type="project" value="GO_Central"/>
</dbReference>
<evidence type="ECO:0000256" key="1">
    <source>
        <dbReference type="ARBA" id="ARBA00022441"/>
    </source>
</evidence>
<keyword evidence="6" id="KW-1185">Reference proteome</keyword>
<dbReference type="Gene3D" id="2.120.10.80">
    <property type="entry name" value="Kelch-type beta propeller"/>
    <property type="match status" value="1"/>
</dbReference>
<reference evidence="5 6" key="1">
    <citation type="journal article" date="2008" name="Nature">
        <title>The genome of the model beetle and pest Tribolium castaneum.</title>
        <authorList>
            <consortium name="Tribolium Genome Sequencing Consortium"/>
            <person name="Richards S."/>
            <person name="Gibbs R.A."/>
            <person name="Weinstock G.M."/>
            <person name="Brown S.J."/>
            <person name="Denell R."/>
            <person name="Beeman R.W."/>
            <person name="Gibbs R."/>
            <person name="Beeman R.W."/>
            <person name="Brown S.J."/>
            <person name="Bucher G."/>
            <person name="Friedrich M."/>
            <person name="Grimmelikhuijzen C.J."/>
            <person name="Klingler M."/>
            <person name="Lorenzen M."/>
            <person name="Richards S."/>
            <person name="Roth S."/>
            <person name="Schroder R."/>
            <person name="Tautz D."/>
            <person name="Zdobnov E.M."/>
            <person name="Muzny D."/>
            <person name="Gibbs R.A."/>
            <person name="Weinstock G.M."/>
            <person name="Attaway T."/>
            <person name="Bell S."/>
            <person name="Buhay C.J."/>
            <person name="Chandrabose M.N."/>
            <person name="Chavez D."/>
            <person name="Clerk-Blankenburg K.P."/>
            <person name="Cree A."/>
            <person name="Dao M."/>
            <person name="Davis C."/>
            <person name="Chacko J."/>
            <person name="Dinh H."/>
            <person name="Dugan-Rocha S."/>
            <person name="Fowler G."/>
            <person name="Garner T.T."/>
            <person name="Garnes J."/>
            <person name="Gnirke A."/>
            <person name="Hawes A."/>
            <person name="Hernandez J."/>
            <person name="Hines S."/>
            <person name="Holder M."/>
            <person name="Hume J."/>
            <person name="Jhangiani S.N."/>
            <person name="Joshi V."/>
            <person name="Khan Z.M."/>
            <person name="Jackson L."/>
            <person name="Kovar C."/>
            <person name="Kowis A."/>
            <person name="Lee S."/>
            <person name="Lewis L.R."/>
            <person name="Margolis J."/>
            <person name="Morgan M."/>
            <person name="Nazareth L.V."/>
            <person name="Nguyen N."/>
            <person name="Okwuonu G."/>
            <person name="Parker D."/>
            <person name="Richards S."/>
            <person name="Ruiz S.J."/>
            <person name="Santibanez J."/>
            <person name="Savard J."/>
            <person name="Scherer S.E."/>
            <person name="Schneider B."/>
            <person name="Sodergren E."/>
            <person name="Tautz D."/>
            <person name="Vattahil S."/>
            <person name="Villasana D."/>
            <person name="White C.S."/>
            <person name="Wright R."/>
            <person name="Park Y."/>
            <person name="Beeman R.W."/>
            <person name="Lord J."/>
            <person name="Oppert B."/>
            <person name="Lorenzen M."/>
            <person name="Brown S."/>
            <person name="Wang L."/>
            <person name="Savard J."/>
            <person name="Tautz D."/>
            <person name="Richards S."/>
            <person name="Weinstock G."/>
            <person name="Gibbs R.A."/>
            <person name="Liu Y."/>
            <person name="Worley K."/>
            <person name="Weinstock G."/>
            <person name="Elsik C.G."/>
            <person name="Reese J.T."/>
            <person name="Elhaik E."/>
            <person name="Landan G."/>
            <person name="Graur D."/>
            <person name="Arensburger P."/>
            <person name="Atkinson P."/>
            <person name="Beeman R.W."/>
            <person name="Beidler J."/>
            <person name="Brown S.J."/>
            <person name="Demuth J.P."/>
            <person name="Drury D.W."/>
            <person name="Du Y.Z."/>
            <person name="Fujiwara H."/>
            <person name="Lorenzen M."/>
            <person name="Maselli V."/>
            <person name="Osanai M."/>
            <person name="Park Y."/>
            <person name="Robertson H.M."/>
            <person name="Tu Z."/>
            <person name="Wang J.J."/>
            <person name="Wang S."/>
            <person name="Richards S."/>
            <person name="Song H."/>
            <person name="Zhang L."/>
            <person name="Sodergren E."/>
            <person name="Werner D."/>
            <person name="Stanke M."/>
            <person name="Morgenstern B."/>
            <person name="Solovyev V."/>
            <person name="Kosarev P."/>
            <person name="Brown G."/>
            <person name="Chen H.C."/>
            <person name="Ermolaeva O."/>
            <person name="Hlavina W."/>
            <person name="Kapustin Y."/>
            <person name="Kiryutin B."/>
            <person name="Kitts P."/>
            <person name="Maglott D."/>
            <person name="Pruitt K."/>
            <person name="Sapojnikov V."/>
            <person name="Souvorov A."/>
            <person name="Mackey A.J."/>
            <person name="Waterhouse R.M."/>
            <person name="Wyder S."/>
            <person name="Zdobnov E.M."/>
            <person name="Zdobnov E.M."/>
            <person name="Wyder S."/>
            <person name="Kriventseva E.V."/>
            <person name="Kadowaki T."/>
            <person name="Bork P."/>
            <person name="Aranda M."/>
            <person name="Bao R."/>
            <person name="Beermann A."/>
            <person name="Berns N."/>
            <person name="Bolognesi R."/>
            <person name="Bonneton F."/>
            <person name="Bopp D."/>
            <person name="Brown S.J."/>
            <person name="Bucher G."/>
            <person name="Butts T."/>
            <person name="Chaumot A."/>
            <person name="Denell R.E."/>
            <person name="Ferrier D.E."/>
            <person name="Friedrich M."/>
            <person name="Gordon C.M."/>
            <person name="Jindra M."/>
            <person name="Klingler M."/>
            <person name="Lan Q."/>
            <person name="Lattorff H.M."/>
            <person name="Laudet V."/>
            <person name="von Levetsow C."/>
            <person name="Liu Z."/>
            <person name="Lutz R."/>
            <person name="Lynch J.A."/>
            <person name="da Fonseca R.N."/>
            <person name="Posnien N."/>
            <person name="Reuter R."/>
            <person name="Roth S."/>
            <person name="Savard J."/>
            <person name="Schinko J.B."/>
            <person name="Schmitt C."/>
            <person name="Schoppmeier M."/>
            <person name="Schroder R."/>
            <person name="Shippy T.D."/>
            <person name="Simonnet F."/>
            <person name="Marques-Souza H."/>
            <person name="Tautz D."/>
            <person name="Tomoyasu Y."/>
            <person name="Trauner J."/>
            <person name="Van der Zee M."/>
            <person name="Vervoort M."/>
            <person name="Wittkopp N."/>
            <person name="Wimmer E.A."/>
            <person name="Yang X."/>
            <person name="Jones A.K."/>
            <person name="Sattelle D.B."/>
            <person name="Ebert P.R."/>
            <person name="Nelson D."/>
            <person name="Scott J.G."/>
            <person name="Beeman R.W."/>
            <person name="Muthukrishnan S."/>
            <person name="Kramer K.J."/>
            <person name="Arakane Y."/>
            <person name="Beeman R.W."/>
            <person name="Zhu Q."/>
            <person name="Hogenkamp D."/>
            <person name="Dixit R."/>
            <person name="Oppert B."/>
            <person name="Jiang H."/>
            <person name="Zou Z."/>
            <person name="Marshall J."/>
            <person name="Elpidina E."/>
            <person name="Vinokurov K."/>
            <person name="Oppert C."/>
            <person name="Zou Z."/>
            <person name="Evans J."/>
            <person name="Lu Z."/>
            <person name="Zhao P."/>
            <person name="Sumathipala N."/>
            <person name="Altincicek B."/>
            <person name="Vilcinskas A."/>
            <person name="Williams M."/>
            <person name="Hultmark D."/>
            <person name="Hetru C."/>
            <person name="Jiang H."/>
            <person name="Grimmelikhuijzen C.J."/>
            <person name="Hauser F."/>
            <person name="Cazzamali G."/>
            <person name="Williamson M."/>
            <person name="Park Y."/>
            <person name="Li B."/>
            <person name="Tanaka Y."/>
            <person name="Predel R."/>
            <person name="Neupert S."/>
            <person name="Schachtner J."/>
            <person name="Verleyen P."/>
            <person name="Raible F."/>
            <person name="Bork P."/>
            <person name="Friedrich M."/>
            <person name="Walden K.K."/>
            <person name="Robertson H.M."/>
            <person name="Angeli S."/>
            <person name="Foret S."/>
            <person name="Bucher G."/>
            <person name="Schuetz S."/>
            <person name="Maleszka R."/>
            <person name="Wimmer E.A."/>
            <person name="Beeman R.W."/>
            <person name="Lorenzen M."/>
            <person name="Tomoyasu Y."/>
            <person name="Miller S.C."/>
            <person name="Grossmann D."/>
            <person name="Bucher G."/>
        </authorList>
    </citation>
    <scope>NUCLEOTIDE SEQUENCE [LARGE SCALE GENOMIC DNA]</scope>
    <source>
        <strain evidence="5 6">Georgia GA2</strain>
    </source>
</reference>
<feature type="domain" description="BTB" evidence="4">
    <location>
        <begin position="6"/>
        <end position="73"/>
    </location>
</feature>
<dbReference type="GO" id="GO:1990756">
    <property type="term" value="F:ubiquitin-like ligase-substrate adaptor activity"/>
    <property type="evidence" value="ECO:0000318"/>
    <property type="project" value="GO_Central"/>
</dbReference>
<evidence type="ECO:0000256" key="2">
    <source>
        <dbReference type="ARBA" id="ARBA00022737"/>
    </source>
</evidence>
<dbReference type="GO" id="GO:0043161">
    <property type="term" value="P:proteasome-mediated ubiquitin-dependent protein catabolic process"/>
    <property type="evidence" value="ECO:0000318"/>
    <property type="project" value="GO_Central"/>
</dbReference>
<proteinExistence type="predicted"/>
<dbReference type="SUPFAM" id="SSF117281">
    <property type="entry name" value="Kelch motif"/>
    <property type="match status" value="1"/>
</dbReference>
<dbReference type="Pfam" id="PF07707">
    <property type="entry name" value="BACK"/>
    <property type="match status" value="1"/>
</dbReference>
<reference evidence="5 6" key="2">
    <citation type="journal article" date="2010" name="Nucleic Acids Res.">
        <title>BeetleBase in 2010: revisions to provide comprehensive genomic information for Tribolium castaneum.</title>
        <authorList>
            <person name="Kim H.S."/>
            <person name="Murphy T."/>
            <person name="Xia J."/>
            <person name="Caragea D."/>
            <person name="Park Y."/>
            <person name="Beeman R.W."/>
            <person name="Lorenzen M.D."/>
            <person name="Butcher S."/>
            <person name="Manak J.R."/>
            <person name="Brown S.J."/>
        </authorList>
    </citation>
    <scope>NUCLEOTIDE SEQUENCE [LARGE SCALE GENOMIC DNA]</scope>
    <source>
        <strain evidence="5 6">Georgia GA2</strain>
    </source>
</reference>
<dbReference type="Proteomes" id="UP000007266">
    <property type="component" value="Linkage group 9"/>
</dbReference>
<dbReference type="SUPFAM" id="SSF54695">
    <property type="entry name" value="POZ domain"/>
    <property type="match status" value="1"/>
</dbReference>
<dbReference type="InterPro" id="IPR000210">
    <property type="entry name" value="BTB/POZ_dom"/>
</dbReference>
<evidence type="ECO:0000313" key="6">
    <source>
        <dbReference type="Proteomes" id="UP000007266"/>
    </source>
</evidence>
<dbReference type="Pfam" id="PF01344">
    <property type="entry name" value="Kelch_1"/>
    <property type="match status" value="1"/>
</dbReference>
<dbReference type="InterPro" id="IPR015915">
    <property type="entry name" value="Kelch-typ_b-propeller"/>
</dbReference>
<sequence length="603" mass="69263">MEENDDIVTLKIEETTIQCSRSDLIKHSDYFKAMFEGNFTESSKSVITLNGVEPEAVTTILKLLWDREYVIREDLALPVVQATCMLQFLGIKDICIEQLSSVLSVHNCLKIWLYSEALAITEVSLEAKLLSLLEFKTVKDSSCFLELGLNELINYVGSVYLYATSEFEVFEAIMRWYCSLEEGGLETLLKLLHCVDFNALTIGEVDKIIANPNVSRHGTLIDTLNCVIGLKKDPSCAHFNTECVNNAKSLLKSKNRNLHGYPCIFLDEFTHLHSSDKTATKFHTDQWRRKTRYNDLKDSKGSSVGAYLDLNSLEFSRFFFMIPSCDSLNGFRICGCKQFVFVYGGEYTLGKGEWNLDFRSYDVIKQSWKSQKLPFPRRHFETCVCGKYLFLVGGTGPFRVIQDNLFWYDIEEDQWSEVVQLPCEGRQLKCCPFGDKLLILNLNNKCGYLFSPELNEWSTLTICDLNNVLPAFSDDLSLFCYKSRIYIKEISLFELEVQNNVLVVTRNITFPGVETTELNYVESVLCNNILFLHTTTKHWNLKPNERPITMELLNLDTFELKTVDEQTHKLDAGLKNYTVVRNLAVFTVFHPNLVKENDLINQY</sequence>
<accession>A0A139WCD3</accession>
<dbReference type="InterPro" id="IPR011705">
    <property type="entry name" value="BACK"/>
</dbReference>
<dbReference type="OrthoDB" id="10027872at2759"/>
<dbReference type="InParanoid" id="A0A139WCD3"/>
<gene>
    <name evidence="5" type="primary">AUGUSTUS-3.0.2_34251</name>
    <name evidence="5" type="ORF">TcasGA2_TC034251</name>
</gene>
<dbReference type="eggNOG" id="KOG4441">
    <property type="taxonomic scope" value="Eukaryota"/>
</dbReference>
<dbReference type="GO" id="GO:0031463">
    <property type="term" value="C:Cul3-RING ubiquitin ligase complex"/>
    <property type="evidence" value="ECO:0000318"/>
    <property type="project" value="GO_Central"/>
</dbReference>
<evidence type="ECO:0000313" key="5">
    <source>
        <dbReference type="EMBL" id="KYB25491.1"/>
    </source>
</evidence>
<name>A0A139WCD3_TRICA</name>
<keyword evidence="2" id="KW-0677">Repeat</keyword>
<keyword evidence="3" id="KW-0009">Actin-binding</keyword>
<dbReference type="InterPro" id="IPR011333">
    <property type="entry name" value="SKP1/BTB/POZ_sf"/>
</dbReference>
<protein>
    <submittedName>
        <fullName evidence="5">Kelch-like protein 20</fullName>
    </submittedName>
</protein>
<dbReference type="InterPro" id="IPR006652">
    <property type="entry name" value="Kelch_1"/>
</dbReference>
<dbReference type="PANTHER" id="PTHR24412">
    <property type="entry name" value="KELCH PROTEIN"/>
    <property type="match status" value="1"/>
</dbReference>
<dbReference type="Gene3D" id="1.25.40.420">
    <property type="match status" value="1"/>
</dbReference>
<dbReference type="PROSITE" id="PS50097">
    <property type="entry name" value="BTB"/>
    <property type="match status" value="1"/>
</dbReference>
<dbReference type="SMART" id="SM00875">
    <property type="entry name" value="BACK"/>
    <property type="match status" value="1"/>
</dbReference>
<dbReference type="Pfam" id="PF00651">
    <property type="entry name" value="BTB"/>
    <property type="match status" value="1"/>
</dbReference>
<dbReference type="STRING" id="7070.A0A139WCD3"/>
<dbReference type="OMA" id="ACKINEC"/>